<dbReference type="EMBL" id="JACIDS010000004">
    <property type="protein sequence ID" value="MBB3932443.1"/>
    <property type="molecule type" value="Genomic_DNA"/>
</dbReference>
<keyword evidence="1" id="KW-1133">Transmembrane helix</keyword>
<evidence type="ECO:0000256" key="1">
    <source>
        <dbReference type="SAM" id="Phobius"/>
    </source>
</evidence>
<dbReference type="AlphaFoldDB" id="A0A840AT67"/>
<proteinExistence type="predicted"/>
<organism evidence="2 3">
    <name type="scientific">Kaistia hirudinis</name>
    <dbReference type="NCBI Taxonomy" id="1293440"/>
    <lineage>
        <taxon>Bacteria</taxon>
        <taxon>Pseudomonadati</taxon>
        <taxon>Pseudomonadota</taxon>
        <taxon>Alphaproteobacteria</taxon>
        <taxon>Hyphomicrobiales</taxon>
        <taxon>Kaistiaceae</taxon>
        <taxon>Kaistia</taxon>
    </lineage>
</organism>
<name>A0A840AT67_9HYPH</name>
<feature type="transmembrane region" description="Helical" evidence="1">
    <location>
        <begin position="41"/>
        <end position="63"/>
    </location>
</feature>
<sequence>MGEFYTNAALAIVVFLSTNVDDIFLLAAFYSDSKIRPRSVVFGQFLGIGTLVVVSCLAAWLAIALPPGLISLLGVVPLGLGIKQLVALWRPEHEEADVQAADREEHELERGLHSQILAIAGVTIANGGDNLGVYIPLFASKSSWVPLFAAIFAIMTLLWCYLGRLLVNNRFLGDYIRRYGHRILPFVLIALGIHILSGAIDLF</sequence>
<feature type="transmembrane region" description="Helical" evidence="1">
    <location>
        <begin position="183"/>
        <end position="200"/>
    </location>
</feature>
<protein>
    <submittedName>
        <fullName evidence="2">Cadmium resistance protein CadD (Predicted permease)</fullName>
    </submittedName>
</protein>
<keyword evidence="1" id="KW-0812">Transmembrane</keyword>
<comment type="caution">
    <text evidence="2">The sequence shown here is derived from an EMBL/GenBank/DDBJ whole genome shotgun (WGS) entry which is preliminary data.</text>
</comment>
<keyword evidence="1" id="KW-0472">Membrane</keyword>
<dbReference type="InterPro" id="IPR004676">
    <property type="entry name" value="Cd-R_transporter"/>
</dbReference>
<keyword evidence="3" id="KW-1185">Reference proteome</keyword>
<dbReference type="Proteomes" id="UP000553963">
    <property type="component" value="Unassembled WGS sequence"/>
</dbReference>
<accession>A0A840AT67</accession>
<feature type="transmembrane region" description="Helical" evidence="1">
    <location>
        <begin position="143"/>
        <end position="162"/>
    </location>
</feature>
<evidence type="ECO:0000313" key="3">
    <source>
        <dbReference type="Proteomes" id="UP000553963"/>
    </source>
</evidence>
<dbReference type="RefSeq" id="WP_183400070.1">
    <property type="nucleotide sequence ID" value="NZ_JACIDS010000004.1"/>
</dbReference>
<evidence type="ECO:0000313" key="2">
    <source>
        <dbReference type="EMBL" id="MBB3932443.1"/>
    </source>
</evidence>
<feature type="transmembrane region" description="Helical" evidence="1">
    <location>
        <begin position="6"/>
        <end position="29"/>
    </location>
</feature>
<gene>
    <name evidence="2" type="ORF">GGR25_003501</name>
</gene>
<dbReference type="Pfam" id="PF03596">
    <property type="entry name" value="Cad"/>
    <property type="match status" value="1"/>
</dbReference>
<reference evidence="2 3" key="1">
    <citation type="submission" date="2020-08" db="EMBL/GenBank/DDBJ databases">
        <title>Genomic Encyclopedia of Type Strains, Phase IV (KMG-IV): sequencing the most valuable type-strain genomes for metagenomic binning, comparative biology and taxonomic classification.</title>
        <authorList>
            <person name="Goeker M."/>
        </authorList>
    </citation>
    <scope>NUCLEOTIDE SEQUENCE [LARGE SCALE GENOMIC DNA]</scope>
    <source>
        <strain evidence="2 3">DSM 25966</strain>
    </source>
</reference>